<accession>X1CZ37</accession>
<feature type="non-terminal residue" evidence="1">
    <location>
        <position position="264"/>
    </location>
</feature>
<reference evidence="1" key="1">
    <citation type="journal article" date="2014" name="Front. Microbiol.">
        <title>High frequency of phylogenetically diverse reductive dehalogenase-homologous genes in deep subseafloor sedimentary metagenomes.</title>
        <authorList>
            <person name="Kawai M."/>
            <person name="Futagami T."/>
            <person name="Toyoda A."/>
            <person name="Takaki Y."/>
            <person name="Nishi S."/>
            <person name="Hori S."/>
            <person name="Arai W."/>
            <person name="Tsubouchi T."/>
            <person name="Morono Y."/>
            <person name="Uchiyama I."/>
            <person name="Ito T."/>
            <person name="Fujiyama A."/>
            <person name="Inagaki F."/>
            <person name="Takami H."/>
        </authorList>
    </citation>
    <scope>NUCLEOTIDE SEQUENCE</scope>
    <source>
        <strain evidence="1">Expedition CK06-06</strain>
    </source>
</reference>
<feature type="non-terminal residue" evidence="1">
    <location>
        <position position="1"/>
    </location>
</feature>
<proteinExistence type="predicted"/>
<dbReference type="AlphaFoldDB" id="X1CZ37"/>
<sequence>ILRFAGAVPEAFMNLNHTWTKVLGQSYRVPKKVHEYAIDVISQIKTREDVEYKPTNVEGSVIKCVEPDLTLDGTHMILGRCNYHLNRWRHYLMSRHIPWHNPYRPGDLNYNPVGTKIWRAAKSYVKLCRGISIKERELRQMVKNMIADGNITHGMKSKISEMDFEEETDLFGIIASGLFTDSFLTFEKTIEEVFKLTGQSGEMLKNCDDILEDPKCIVGTFHCSPPDEPVLTTDGWISIGELDPNKHRLAGYHRKTNRLTWGGR</sequence>
<organism evidence="1">
    <name type="scientific">marine sediment metagenome</name>
    <dbReference type="NCBI Taxonomy" id="412755"/>
    <lineage>
        <taxon>unclassified sequences</taxon>
        <taxon>metagenomes</taxon>
        <taxon>ecological metagenomes</taxon>
    </lineage>
</organism>
<comment type="caution">
    <text evidence="1">The sequence shown here is derived from an EMBL/GenBank/DDBJ whole genome shotgun (WGS) entry which is preliminary data.</text>
</comment>
<dbReference type="EMBL" id="BART01030005">
    <property type="protein sequence ID" value="GAH13132.1"/>
    <property type="molecule type" value="Genomic_DNA"/>
</dbReference>
<protein>
    <submittedName>
        <fullName evidence="1">Uncharacterized protein</fullName>
    </submittedName>
</protein>
<evidence type="ECO:0000313" key="1">
    <source>
        <dbReference type="EMBL" id="GAH13132.1"/>
    </source>
</evidence>
<gene>
    <name evidence="1" type="ORF">S01H4_52502</name>
</gene>
<name>X1CZ37_9ZZZZ</name>